<dbReference type="PROSITE" id="PS51257">
    <property type="entry name" value="PROKAR_LIPOPROTEIN"/>
    <property type="match status" value="1"/>
</dbReference>
<keyword evidence="1" id="KW-1133">Transmembrane helix</keyword>
<feature type="transmembrane region" description="Helical" evidence="1">
    <location>
        <begin position="20"/>
        <end position="43"/>
    </location>
</feature>
<comment type="caution">
    <text evidence="2">The sequence shown here is derived from an EMBL/GenBank/DDBJ whole genome shotgun (WGS) entry which is preliminary data.</text>
</comment>
<sequence length="165" mass="18195">MSKNPYYDNTKPTPNLLSKHSIGTAFLYGCAAGLIGVGAMTFSQKIEQAFTGRPNSYVPGHTLEKLLGMPYRPDSERLGLQHAMHWGQGALVGGLRGVMSAYGIVGFVVDFLFTGVRILTDQSLENYAQVGAPPWTWPFNEQVIDVIHKGVYAFTTGYVVDRWLH</sequence>
<evidence type="ECO:0000256" key="1">
    <source>
        <dbReference type="SAM" id="Phobius"/>
    </source>
</evidence>
<accession>A0A8K0JRL5</accession>
<keyword evidence="1" id="KW-0812">Transmembrane</keyword>
<protein>
    <recommendedName>
        <fullName evidence="4">DUF1440 domain-containing protein</fullName>
    </recommendedName>
</protein>
<evidence type="ECO:0000313" key="2">
    <source>
        <dbReference type="EMBL" id="KAG7571471.1"/>
    </source>
</evidence>
<keyword evidence="1" id="KW-0472">Membrane</keyword>
<reference evidence="2" key="1">
    <citation type="submission" date="2020-04" db="EMBL/GenBank/DDBJ databases">
        <title>Analysis of mating type loci in Filobasidium floriforme.</title>
        <authorList>
            <person name="Nowrousian M."/>
        </authorList>
    </citation>
    <scope>NUCLEOTIDE SEQUENCE</scope>
    <source>
        <strain evidence="2">CBS 6242</strain>
    </source>
</reference>
<dbReference type="Proteomes" id="UP000812966">
    <property type="component" value="Unassembled WGS sequence"/>
</dbReference>
<keyword evidence="3" id="KW-1185">Reference proteome</keyword>
<proteinExistence type="predicted"/>
<evidence type="ECO:0008006" key="4">
    <source>
        <dbReference type="Google" id="ProtNLM"/>
    </source>
</evidence>
<organism evidence="2 3">
    <name type="scientific">Filobasidium floriforme</name>
    <dbReference type="NCBI Taxonomy" id="5210"/>
    <lineage>
        <taxon>Eukaryota</taxon>
        <taxon>Fungi</taxon>
        <taxon>Dikarya</taxon>
        <taxon>Basidiomycota</taxon>
        <taxon>Agaricomycotina</taxon>
        <taxon>Tremellomycetes</taxon>
        <taxon>Filobasidiales</taxon>
        <taxon>Filobasidiaceae</taxon>
        <taxon>Filobasidium</taxon>
    </lineage>
</organism>
<dbReference type="EMBL" id="JABELV010000007">
    <property type="protein sequence ID" value="KAG7571471.1"/>
    <property type="molecule type" value="Genomic_DNA"/>
</dbReference>
<evidence type="ECO:0000313" key="3">
    <source>
        <dbReference type="Proteomes" id="UP000812966"/>
    </source>
</evidence>
<name>A0A8K0JRL5_9TREE</name>
<dbReference type="AlphaFoldDB" id="A0A8K0JRL5"/>
<gene>
    <name evidence="2" type="ORF">FFLO_00654</name>
</gene>